<dbReference type="GO" id="GO:0008270">
    <property type="term" value="F:zinc ion binding"/>
    <property type="evidence" value="ECO:0007669"/>
    <property type="project" value="UniProtKB-KW"/>
</dbReference>
<dbReference type="PROSITE" id="PS50157">
    <property type="entry name" value="ZINC_FINGER_C2H2_2"/>
    <property type="match status" value="1"/>
</dbReference>
<keyword evidence="4" id="KW-1185">Reference proteome</keyword>
<name>A0A1A9VWU8_GLOAU</name>
<evidence type="ECO:0000256" key="1">
    <source>
        <dbReference type="PROSITE-ProRule" id="PRU00042"/>
    </source>
</evidence>
<dbReference type="InterPro" id="IPR013087">
    <property type="entry name" value="Znf_C2H2_type"/>
</dbReference>
<accession>A0A1A9VWU8</accession>
<sequence>MENSFFNSHITQGNFWVPYNNSSVQPQHYNGNVQYLRSHFAVNSVTEIHYTNQVHREATLPHISPLIQMSPRVARSVDNFSKNEHALEHGDMQQVNYRQRSTIPSYGVPTKKEISPIVANDFHNFGKIENPSAEQGNHWQRSTIPSYGVCIKKEISPIVANDFHNFGKIENSSAEAQGNHWQRSTIPSYGVPSKTASSTSSDCSTNISFDDMLSMSGDLDEWHDVVQQYKLAGQKAINDPAEDAQLVPTICDTVINVDAFNDFHLSDEERAELFAIVDGTYPIDKNPCSESARDDIPQVVLNYEQSIMNSAPNKKKRKRENFENLSATPKRDLIPNLNQPCIVNSDKSVEKRCQTPNTGNSKRQTTTKNEKTFTCCICGKQFCRFGFFKRHIERQHHQNLYNGAAKLG</sequence>
<organism evidence="3 4">
    <name type="scientific">Glossina austeni</name>
    <name type="common">Savannah tsetse fly</name>
    <dbReference type="NCBI Taxonomy" id="7395"/>
    <lineage>
        <taxon>Eukaryota</taxon>
        <taxon>Metazoa</taxon>
        <taxon>Ecdysozoa</taxon>
        <taxon>Arthropoda</taxon>
        <taxon>Hexapoda</taxon>
        <taxon>Insecta</taxon>
        <taxon>Pterygota</taxon>
        <taxon>Neoptera</taxon>
        <taxon>Endopterygota</taxon>
        <taxon>Diptera</taxon>
        <taxon>Brachycera</taxon>
        <taxon>Muscomorpha</taxon>
        <taxon>Hippoboscoidea</taxon>
        <taxon>Glossinidae</taxon>
        <taxon>Glossina</taxon>
    </lineage>
</organism>
<keyword evidence="1" id="KW-0479">Metal-binding</keyword>
<proteinExistence type="predicted"/>
<dbReference type="EnsemblMetazoa" id="GAUT050240-RA">
    <property type="protein sequence ID" value="GAUT050240-PA"/>
    <property type="gene ID" value="GAUT050240"/>
</dbReference>
<dbReference type="VEuPathDB" id="VectorBase:GAUT050240"/>
<evidence type="ECO:0000313" key="4">
    <source>
        <dbReference type="Proteomes" id="UP000078200"/>
    </source>
</evidence>
<keyword evidence="1" id="KW-0862">Zinc</keyword>
<dbReference type="Proteomes" id="UP000078200">
    <property type="component" value="Unassembled WGS sequence"/>
</dbReference>
<dbReference type="AlphaFoldDB" id="A0A1A9VWU8"/>
<evidence type="ECO:0000259" key="2">
    <source>
        <dbReference type="PROSITE" id="PS50157"/>
    </source>
</evidence>
<keyword evidence="1" id="KW-0863">Zinc-finger</keyword>
<reference evidence="3" key="1">
    <citation type="submission" date="2020-05" db="UniProtKB">
        <authorList>
            <consortium name="EnsemblMetazoa"/>
        </authorList>
    </citation>
    <scope>IDENTIFICATION</scope>
    <source>
        <strain evidence="3">TTRI</strain>
    </source>
</reference>
<feature type="domain" description="C2H2-type" evidence="2">
    <location>
        <begin position="373"/>
        <end position="396"/>
    </location>
</feature>
<evidence type="ECO:0000313" key="3">
    <source>
        <dbReference type="EnsemblMetazoa" id="GAUT050240-PA"/>
    </source>
</evidence>
<protein>
    <recommendedName>
        <fullName evidence="2">C2H2-type domain-containing protein</fullName>
    </recommendedName>
</protein>